<proteinExistence type="predicted"/>
<name>A0A518AYJ0_9BACT</name>
<keyword evidence="2" id="KW-1185">Reference proteome</keyword>
<accession>A0A518AYJ0</accession>
<dbReference type="AlphaFoldDB" id="A0A518AYJ0"/>
<gene>
    <name evidence="1" type="ORF">Pan216_06250</name>
</gene>
<dbReference type="KEGG" id="knv:Pan216_06250"/>
<organism evidence="1 2">
    <name type="scientific">Kolteria novifilia</name>
    <dbReference type="NCBI Taxonomy" id="2527975"/>
    <lineage>
        <taxon>Bacteria</taxon>
        <taxon>Pseudomonadati</taxon>
        <taxon>Planctomycetota</taxon>
        <taxon>Planctomycetia</taxon>
        <taxon>Kolteriales</taxon>
        <taxon>Kolteriaceae</taxon>
        <taxon>Kolteria</taxon>
    </lineage>
</organism>
<evidence type="ECO:0000313" key="1">
    <source>
        <dbReference type="EMBL" id="QDU59792.1"/>
    </source>
</evidence>
<evidence type="ECO:0000313" key="2">
    <source>
        <dbReference type="Proteomes" id="UP000317093"/>
    </source>
</evidence>
<dbReference type="EMBL" id="CP036279">
    <property type="protein sequence ID" value="QDU59792.1"/>
    <property type="molecule type" value="Genomic_DNA"/>
</dbReference>
<protein>
    <submittedName>
        <fullName evidence="1">Uncharacterized protein</fullName>
    </submittedName>
</protein>
<reference evidence="1 2" key="1">
    <citation type="submission" date="2019-02" db="EMBL/GenBank/DDBJ databases">
        <title>Deep-cultivation of Planctomycetes and their phenomic and genomic characterization uncovers novel biology.</title>
        <authorList>
            <person name="Wiegand S."/>
            <person name="Jogler M."/>
            <person name="Boedeker C."/>
            <person name="Pinto D."/>
            <person name="Vollmers J."/>
            <person name="Rivas-Marin E."/>
            <person name="Kohn T."/>
            <person name="Peeters S.H."/>
            <person name="Heuer A."/>
            <person name="Rast P."/>
            <person name="Oberbeckmann S."/>
            <person name="Bunk B."/>
            <person name="Jeske O."/>
            <person name="Meyerdierks A."/>
            <person name="Storesund J.E."/>
            <person name="Kallscheuer N."/>
            <person name="Luecker S."/>
            <person name="Lage O.M."/>
            <person name="Pohl T."/>
            <person name="Merkel B.J."/>
            <person name="Hornburger P."/>
            <person name="Mueller R.-W."/>
            <person name="Bruemmer F."/>
            <person name="Labrenz M."/>
            <person name="Spormann A.M."/>
            <person name="Op den Camp H."/>
            <person name="Overmann J."/>
            <person name="Amann R."/>
            <person name="Jetten M.S.M."/>
            <person name="Mascher T."/>
            <person name="Medema M.H."/>
            <person name="Devos D.P."/>
            <person name="Kaster A.-K."/>
            <person name="Ovreas L."/>
            <person name="Rohde M."/>
            <person name="Galperin M.Y."/>
            <person name="Jogler C."/>
        </authorList>
    </citation>
    <scope>NUCLEOTIDE SEQUENCE [LARGE SCALE GENOMIC DNA]</scope>
    <source>
        <strain evidence="1 2">Pan216</strain>
    </source>
</reference>
<dbReference type="Proteomes" id="UP000317093">
    <property type="component" value="Chromosome"/>
</dbReference>
<dbReference type="RefSeq" id="WP_145254634.1">
    <property type="nucleotide sequence ID" value="NZ_CP036279.1"/>
</dbReference>
<sequence>MRIRHFLFAGAFGLVALLGTAENAMAWGSGWGGSMRFQSGGHPYHNGYLFIPPASAYSAVTVRPPVWYGTPSYYYPESYLPAAQAVYPPTNYPGTPMSTAGYYYLSEKSYYYLYP</sequence>